<dbReference type="AlphaFoldDB" id="A0A1G9YF80"/>
<feature type="domain" description="Aspartate/ornithine carbamoyltransferase carbamoyl-P binding" evidence="9">
    <location>
        <begin position="8"/>
        <end position="150"/>
    </location>
</feature>
<dbReference type="Pfam" id="PF00185">
    <property type="entry name" value="OTCace"/>
    <property type="match status" value="1"/>
</dbReference>
<feature type="binding site" evidence="7">
    <location>
        <position position="140"/>
    </location>
    <ligand>
        <name>carbamoyl phosphate</name>
        <dbReference type="ChEBI" id="CHEBI:58228"/>
    </ligand>
</feature>
<dbReference type="GO" id="GO:0044205">
    <property type="term" value="P:'de novo' UMP biosynthetic process"/>
    <property type="evidence" value="ECO:0007669"/>
    <property type="project" value="UniProtKB-UniRule"/>
</dbReference>
<dbReference type="SUPFAM" id="SSF53671">
    <property type="entry name" value="Aspartate/ornithine carbamoyltransferase"/>
    <property type="match status" value="1"/>
</dbReference>
<dbReference type="RefSeq" id="WP_091651454.1">
    <property type="nucleotide sequence ID" value="NZ_FNHQ01000022.1"/>
</dbReference>
<dbReference type="EC" id="2.1.3.2" evidence="7"/>
<dbReference type="UniPathway" id="UPA00070">
    <property type="reaction ID" value="UER00116"/>
</dbReference>
<evidence type="ECO:0000256" key="7">
    <source>
        <dbReference type="HAMAP-Rule" id="MF_00001"/>
    </source>
</evidence>
<dbReference type="PANTHER" id="PTHR45753:SF6">
    <property type="entry name" value="ASPARTATE CARBAMOYLTRANSFERASE"/>
    <property type="match status" value="1"/>
</dbReference>
<dbReference type="HAMAP" id="MF_00001">
    <property type="entry name" value="Asp_carb_tr"/>
    <property type="match status" value="1"/>
</dbReference>
<evidence type="ECO:0000256" key="1">
    <source>
        <dbReference type="ARBA" id="ARBA00004852"/>
    </source>
</evidence>
<dbReference type="InterPro" id="IPR002082">
    <property type="entry name" value="Asp_carbamoyltransf"/>
</dbReference>
<evidence type="ECO:0000313" key="10">
    <source>
        <dbReference type="EMBL" id="SDN07195.1"/>
    </source>
</evidence>
<feature type="binding site" evidence="7">
    <location>
        <position position="109"/>
    </location>
    <ligand>
        <name>carbamoyl phosphate</name>
        <dbReference type="ChEBI" id="CHEBI:58228"/>
    </ligand>
</feature>
<evidence type="ECO:0000259" key="8">
    <source>
        <dbReference type="Pfam" id="PF00185"/>
    </source>
</evidence>
<keyword evidence="11" id="KW-1185">Reference proteome</keyword>
<proteinExistence type="inferred from homology"/>
<feature type="binding site" evidence="7">
    <location>
        <position position="265"/>
    </location>
    <ligand>
        <name>carbamoyl phosphate</name>
        <dbReference type="ChEBI" id="CHEBI:58228"/>
    </ligand>
</feature>
<reference evidence="10 11" key="1">
    <citation type="submission" date="2016-10" db="EMBL/GenBank/DDBJ databases">
        <authorList>
            <person name="de Groot N.N."/>
        </authorList>
    </citation>
    <scope>NUCLEOTIDE SEQUENCE [LARGE SCALE GENOMIC DNA]</scope>
    <source>
        <strain evidence="10 11">DSM 16981</strain>
    </source>
</reference>
<dbReference type="NCBIfam" id="NF002032">
    <property type="entry name" value="PRK00856.1"/>
    <property type="match status" value="1"/>
</dbReference>
<name>A0A1G9YF80_9FIRM</name>
<dbReference type="FunFam" id="3.40.50.1370:FF:000007">
    <property type="entry name" value="Aspartate carbamoyltransferase"/>
    <property type="match status" value="1"/>
</dbReference>
<dbReference type="Pfam" id="PF02729">
    <property type="entry name" value="OTCace_N"/>
    <property type="match status" value="1"/>
</dbReference>
<dbReference type="PRINTS" id="PR00100">
    <property type="entry name" value="AOTCASE"/>
</dbReference>
<dbReference type="GO" id="GO:0006520">
    <property type="term" value="P:amino acid metabolic process"/>
    <property type="evidence" value="ECO:0007669"/>
    <property type="project" value="InterPro"/>
</dbReference>
<evidence type="ECO:0000259" key="9">
    <source>
        <dbReference type="Pfam" id="PF02729"/>
    </source>
</evidence>
<feature type="binding site" evidence="7">
    <location>
        <position position="60"/>
    </location>
    <ligand>
        <name>carbamoyl phosphate</name>
        <dbReference type="ChEBI" id="CHEBI:58228"/>
    </ligand>
</feature>
<gene>
    <name evidence="7" type="primary">pyrB</name>
    <name evidence="10" type="ORF">SAMN05660299_02055</name>
</gene>
<dbReference type="InterPro" id="IPR006130">
    <property type="entry name" value="Asp/Orn_carbamoylTrfase"/>
</dbReference>
<dbReference type="GO" id="GO:0004070">
    <property type="term" value="F:aspartate carbamoyltransferase activity"/>
    <property type="evidence" value="ECO:0007669"/>
    <property type="project" value="UniProtKB-UniRule"/>
</dbReference>
<evidence type="ECO:0000313" key="11">
    <source>
        <dbReference type="Proteomes" id="UP000199309"/>
    </source>
</evidence>
<feature type="binding site" evidence="7">
    <location>
        <position position="224"/>
    </location>
    <ligand>
        <name>L-aspartate</name>
        <dbReference type="ChEBI" id="CHEBI:29991"/>
    </ligand>
</feature>
<organism evidence="10 11">
    <name type="scientific">Megasphaera paucivorans</name>
    <dbReference type="NCBI Taxonomy" id="349095"/>
    <lineage>
        <taxon>Bacteria</taxon>
        <taxon>Bacillati</taxon>
        <taxon>Bacillota</taxon>
        <taxon>Negativicutes</taxon>
        <taxon>Veillonellales</taxon>
        <taxon>Veillonellaceae</taxon>
        <taxon>Megasphaera</taxon>
    </lineage>
</organism>
<accession>A0A1G9YF80</accession>
<dbReference type="NCBIfam" id="TIGR00670">
    <property type="entry name" value="asp_carb_tr"/>
    <property type="match status" value="1"/>
</dbReference>
<comment type="subunit">
    <text evidence="7">Heterododecamer (2C3:3R2) of six catalytic PyrB chains organized as two trimers (C3), and six regulatory PyrI chains organized as three dimers (R2).</text>
</comment>
<keyword evidence="4 7" id="KW-0665">Pyrimidine biosynthesis</keyword>
<dbReference type="Proteomes" id="UP000199309">
    <property type="component" value="Unassembled WGS sequence"/>
</dbReference>
<dbReference type="InterPro" id="IPR036901">
    <property type="entry name" value="Asp/Orn_carbamoylTrfase_sf"/>
</dbReference>
<evidence type="ECO:0000256" key="6">
    <source>
        <dbReference type="ARBA" id="ARBA00048859"/>
    </source>
</evidence>
<comment type="function">
    <text evidence="5 7">Catalyzes the condensation of carbamoyl phosphate and aspartate to form carbamoyl aspartate and inorganic phosphate, the committed step in the de novo pyrimidine nucleotide biosynthesis pathway.</text>
</comment>
<protein>
    <recommendedName>
        <fullName evidence="7">Aspartate carbamoyltransferase</fullName>
        <ecNumber evidence="7">2.1.3.2</ecNumber>
    </recommendedName>
    <alternativeName>
        <fullName evidence="7">Aspartate transcarbamylase</fullName>
        <shortName evidence="7">ATCase</shortName>
    </alternativeName>
</protein>
<evidence type="ECO:0000256" key="4">
    <source>
        <dbReference type="ARBA" id="ARBA00022975"/>
    </source>
</evidence>
<feature type="binding site" evidence="7">
    <location>
        <position position="137"/>
    </location>
    <ligand>
        <name>carbamoyl phosphate</name>
        <dbReference type="ChEBI" id="CHEBI:58228"/>
    </ligand>
</feature>
<comment type="catalytic activity">
    <reaction evidence="6 7">
        <text>carbamoyl phosphate + L-aspartate = N-carbamoyl-L-aspartate + phosphate + H(+)</text>
        <dbReference type="Rhea" id="RHEA:20013"/>
        <dbReference type="ChEBI" id="CHEBI:15378"/>
        <dbReference type="ChEBI" id="CHEBI:29991"/>
        <dbReference type="ChEBI" id="CHEBI:32814"/>
        <dbReference type="ChEBI" id="CHEBI:43474"/>
        <dbReference type="ChEBI" id="CHEBI:58228"/>
        <dbReference type="EC" id="2.1.3.2"/>
    </reaction>
</comment>
<dbReference type="PROSITE" id="PS00097">
    <property type="entry name" value="CARBAMOYLTRANSFERASE"/>
    <property type="match status" value="1"/>
</dbReference>
<comment type="similarity">
    <text evidence="2 7">Belongs to the aspartate/ornithine carbamoyltransferase superfamily. ATCase family.</text>
</comment>
<dbReference type="GO" id="GO:0005829">
    <property type="term" value="C:cytosol"/>
    <property type="evidence" value="ECO:0007669"/>
    <property type="project" value="TreeGrafter"/>
</dbReference>
<feature type="binding site" evidence="7">
    <location>
        <position position="266"/>
    </location>
    <ligand>
        <name>carbamoyl phosphate</name>
        <dbReference type="ChEBI" id="CHEBI:58228"/>
    </ligand>
</feature>
<feature type="binding site" evidence="7">
    <location>
        <position position="59"/>
    </location>
    <ligand>
        <name>carbamoyl phosphate</name>
        <dbReference type="ChEBI" id="CHEBI:58228"/>
    </ligand>
</feature>
<dbReference type="Gene3D" id="3.40.50.1370">
    <property type="entry name" value="Aspartate/ornithine carbamoyltransferase"/>
    <property type="match status" value="2"/>
</dbReference>
<sequence length="314" mass="34693">MVSLKGQSLLGLQGMPKEKIDLILRVAKKMKEVVNRDDKKLPFLHGRSIVNLFWEPSTRTRGSFEMAAKYLGADTVIFIPKGSSIEKGESFRDTLLTIEAMGVDAVVMRHKQEGCHAFASQFVTPPIINAGDGAHEHPTQGLLDLFTIHEAKGHINGLKVVIVGDINHSRVARSDIYGLRTMGADVHLVGPRTLLSPELAHMGVTVHYDLDEALEGADVVNVLRIQRERQGVGFFPSVGEYASFYGINHKRLQQAKKNVLIMHPGPMNRGLEIEPDVCYWSQSAIQEQVKNGVSVRMAVLYLTIIGGDDVDITH</sequence>
<dbReference type="EMBL" id="FNHQ01000022">
    <property type="protein sequence ID" value="SDN07195.1"/>
    <property type="molecule type" value="Genomic_DNA"/>
</dbReference>
<keyword evidence="3 7" id="KW-0808">Transferase</keyword>
<evidence type="ECO:0000256" key="2">
    <source>
        <dbReference type="ARBA" id="ARBA00008896"/>
    </source>
</evidence>
<dbReference type="PANTHER" id="PTHR45753">
    <property type="entry name" value="ORNITHINE CARBAMOYLTRANSFERASE, MITOCHONDRIAL"/>
    <property type="match status" value="1"/>
</dbReference>
<dbReference type="InterPro" id="IPR006132">
    <property type="entry name" value="Asp/Orn_carbamoyltranf_P-bd"/>
</dbReference>
<feature type="domain" description="Aspartate/ornithine carbamoyltransferase Asp/Orn-binding" evidence="8">
    <location>
        <begin position="156"/>
        <end position="302"/>
    </location>
</feature>
<dbReference type="OrthoDB" id="9802587at2"/>
<feature type="binding site" evidence="7">
    <location>
        <position position="87"/>
    </location>
    <ligand>
        <name>L-aspartate</name>
        <dbReference type="ChEBI" id="CHEBI:29991"/>
    </ligand>
</feature>
<dbReference type="STRING" id="349095.SAMN05660299_02055"/>
<dbReference type="GO" id="GO:0016597">
    <property type="term" value="F:amino acid binding"/>
    <property type="evidence" value="ECO:0007669"/>
    <property type="project" value="InterPro"/>
</dbReference>
<comment type="pathway">
    <text evidence="1 7">Pyrimidine metabolism; UMP biosynthesis via de novo pathway; (S)-dihydroorotate from bicarbonate: step 2/3.</text>
</comment>
<evidence type="ECO:0000256" key="5">
    <source>
        <dbReference type="ARBA" id="ARBA00043884"/>
    </source>
</evidence>
<dbReference type="GO" id="GO:0006207">
    <property type="term" value="P:'de novo' pyrimidine nucleobase biosynthetic process"/>
    <property type="evidence" value="ECO:0007669"/>
    <property type="project" value="InterPro"/>
</dbReference>
<dbReference type="InterPro" id="IPR006131">
    <property type="entry name" value="Asp_carbamoyltransf_Asp/Orn-bd"/>
</dbReference>
<evidence type="ECO:0000256" key="3">
    <source>
        <dbReference type="ARBA" id="ARBA00022679"/>
    </source>
</evidence>
<feature type="binding site" evidence="7">
    <location>
        <position position="170"/>
    </location>
    <ligand>
        <name>L-aspartate</name>
        <dbReference type="ChEBI" id="CHEBI:29991"/>
    </ligand>
</feature>
<dbReference type="PRINTS" id="PR00101">
    <property type="entry name" value="ATCASE"/>
</dbReference>